<dbReference type="InterPro" id="IPR002586">
    <property type="entry name" value="CobQ/CobB/MinD/ParA_Nub-bd_dom"/>
</dbReference>
<dbReference type="InterPro" id="IPR050678">
    <property type="entry name" value="DNA_Partitioning_ATPase"/>
</dbReference>
<comment type="caution">
    <text evidence="2">The sequence shown here is derived from an EMBL/GenBank/DDBJ whole genome shotgun (WGS) entry which is preliminary data.</text>
</comment>
<dbReference type="Proteomes" id="UP000298234">
    <property type="component" value="Unassembled WGS sequence"/>
</dbReference>
<dbReference type="EMBL" id="SNSQ01000002">
    <property type="protein sequence ID" value="TEU54006.1"/>
    <property type="molecule type" value="Genomic_DNA"/>
</dbReference>
<organism evidence="2 3">
    <name type="scientific">Burkholderia cepacia</name>
    <name type="common">Pseudomonas cepacia</name>
    <dbReference type="NCBI Taxonomy" id="292"/>
    <lineage>
        <taxon>Bacteria</taxon>
        <taxon>Pseudomonadati</taxon>
        <taxon>Pseudomonadota</taxon>
        <taxon>Betaproteobacteria</taxon>
        <taxon>Burkholderiales</taxon>
        <taxon>Burkholderiaceae</taxon>
        <taxon>Burkholderia</taxon>
        <taxon>Burkholderia cepacia complex</taxon>
    </lineage>
</organism>
<feature type="domain" description="CobQ/CobB/MinD/ParA nucleotide binding" evidence="1">
    <location>
        <begin position="20"/>
        <end position="206"/>
    </location>
</feature>
<reference evidence="2 3" key="1">
    <citation type="submission" date="2019-03" db="EMBL/GenBank/DDBJ databases">
        <title>Burkholderia cepacia outbreak.</title>
        <authorList>
            <person name="Farzana R."/>
            <person name="Walsh T.R."/>
        </authorList>
    </citation>
    <scope>NUCLEOTIDE SEQUENCE [LARGE SCALE GENOMIC DNA]</scope>
    <source>
        <strain evidence="3">d13</strain>
    </source>
</reference>
<dbReference type="Pfam" id="PF01656">
    <property type="entry name" value="CbiA"/>
    <property type="match status" value="1"/>
</dbReference>
<evidence type="ECO:0000313" key="3">
    <source>
        <dbReference type="Proteomes" id="UP000298234"/>
    </source>
</evidence>
<dbReference type="PANTHER" id="PTHR13696">
    <property type="entry name" value="P-LOOP CONTAINING NUCLEOSIDE TRIPHOSPHATE HYDROLASE"/>
    <property type="match status" value="1"/>
</dbReference>
<dbReference type="InterPro" id="IPR027417">
    <property type="entry name" value="P-loop_NTPase"/>
</dbReference>
<dbReference type="SUPFAM" id="SSF52540">
    <property type="entry name" value="P-loop containing nucleoside triphosphate hydrolases"/>
    <property type="match status" value="1"/>
</dbReference>
<protein>
    <submittedName>
        <fullName evidence="2">ParA family protein</fullName>
    </submittedName>
</protein>
<evidence type="ECO:0000259" key="1">
    <source>
        <dbReference type="Pfam" id="PF01656"/>
    </source>
</evidence>
<dbReference type="AlphaFoldDB" id="A0AAX2RYB9"/>
<accession>A0AAX2RYB9</accession>
<name>A0AAX2RYB9_BURCE</name>
<dbReference type="PANTHER" id="PTHR13696:SF99">
    <property type="entry name" value="COBYRINIC ACID AC-DIAMIDE SYNTHASE"/>
    <property type="match status" value="1"/>
</dbReference>
<gene>
    <name evidence="2" type="ORF">E3D37_02700</name>
</gene>
<evidence type="ECO:0000313" key="2">
    <source>
        <dbReference type="EMBL" id="TEU54006.1"/>
    </source>
</evidence>
<proteinExistence type="predicted"/>
<dbReference type="Gene3D" id="3.40.50.300">
    <property type="entry name" value="P-loop containing nucleotide triphosphate hydrolases"/>
    <property type="match status" value="1"/>
</dbReference>
<sequence>MKRRRCSEPLRGMTTMKSLLVASAHGGTGRTTVVCQFAHYLRLVRGYRVLVLDLAEPACSAISLTRGARARSMKRAALDIRSGRLSDVAEPCIRVLAAHAIVGISYRADPAGVRCYANMQHLLTQVAPFFDVCLIDSLPWPDSRAICAAALADALISPVLVSPDTLEQVADFVNGSNGVRNVRARLNPSLCFIGIVPNCVEMTPRQQARFKPFEACMATWLVPHDQSQSGHLLLPRIDAISRAQANGTSVMDLTPADLAANREWRAMSACFDELARRLDSANEAALPSEMAEACHV</sequence>